<accession>A0A2P4XBV7</accession>
<dbReference type="Proteomes" id="UP000237271">
    <property type="component" value="Unassembled WGS sequence"/>
</dbReference>
<name>A0A2P4XBV7_9STRA</name>
<feature type="region of interest" description="Disordered" evidence="1">
    <location>
        <begin position="1"/>
        <end position="31"/>
    </location>
</feature>
<evidence type="ECO:0000256" key="1">
    <source>
        <dbReference type="SAM" id="MobiDB-lite"/>
    </source>
</evidence>
<proteinExistence type="predicted"/>
<organism evidence="2 3">
    <name type="scientific">Phytophthora palmivora</name>
    <dbReference type="NCBI Taxonomy" id="4796"/>
    <lineage>
        <taxon>Eukaryota</taxon>
        <taxon>Sar</taxon>
        <taxon>Stramenopiles</taxon>
        <taxon>Oomycota</taxon>
        <taxon>Peronosporomycetes</taxon>
        <taxon>Peronosporales</taxon>
        <taxon>Peronosporaceae</taxon>
        <taxon>Phytophthora</taxon>
    </lineage>
</organism>
<dbReference type="OrthoDB" id="159395at2759"/>
<protein>
    <submittedName>
        <fullName evidence="2">Inositol-3,4-bisphosphate 4-phosphatase</fullName>
    </submittedName>
</protein>
<keyword evidence="3" id="KW-1185">Reference proteome</keyword>
<dbReference type="AlphaFoldDB" id="A0A2P4XBV7"/>
<dbReference type="EMBL" id="NCKW01015469">
    <property type="protein sequence ID" value="POM63034.1"/>
    <property type="molecule type" value="Genomic_DNA"/>
</dbReference>
<evidence type="ECO:0000313" key="3">
    <source>
        <dbReference type="Proteomes" id="UP000237271"/>
    </source>
</evidence>
<gene>
    <name evidence="2" type="ORF">PHPALM_27737</name>
</gene>
<reference evidence="2 3" key="1">
    <citation type="journal article" date="2017" name="Genome Biol. Evol.">
        <title>Phytophthora megakarya and P. palmivora, closely related causal agents of cacao black pod rot, underwent increases in genome sizes and gene numbers by different mechanisms.</title>
        <authorList>
            <person name="Ali S.S."/>
            <person name="Shao J."/>
            <person name="Lary D.J."/>
            <person name="Kronmiller B."/>
            <person name="Shen D."/>
            <person name="Strem M.D."/>
            <person name="Amoako-Attah I."/>
            <person name="Akrofi A.Y."/>
            <person name="Begoude B.A."/>
            <person name="Ten Hoopen G.M."/>
            <person name="Coulibaly K."/>
            <person name="Kebe B.I."/>
            <person name="Melnick R.L."/>
            <person name="Guiltinan M.J."/>
            <person name="Tyler B.M."/>
            <person name="Meinhardt L.W."/>
            <person name="Bailey B.A."/>
        </authorList>
    </citation>
    <scope>NUCLEOTIDE SEQUENCE [LARGE SCALE GENOMIC DNA]</scope>
    <source>
        <strain evidence="3">sbr112.9</strain>
    </source>
</reference>
<comment type="caution">
    <text evidence="2">The sequence shown here is derived from an EMBL/GenBank/DDBJ whole genome shotgun (WGS) entry which is preliminary data.</text>
</comment>
<evidence type="ECO:0000313" key="2">
    <source>
        <dbReference type="EMBL" id="POM63034.1"/>
    </source>
</evidence>
<sequence>MAAPQSPNLMSFDDEPSLMAPAPTSASSVESVEASSFPLVVPTSPVEIPPSDTEARQVLHFFVSCRGVDGNSLVSPARSAQTLVRGAFNMLSSATTSTKSPRTKPPTEVNVEVREVNVEVRVSRETPIFGFDTDISVQTAIPPAPTSGGLTIEMDNFGELGAGFTDKAALPTDGLLDSESYWSERHKSYGHDS</sequence>